<evidence type="ECO:0000313" key="2">
    <source>
        <dbReference type="EnsemblPlants" id="KEH30218"/>
    </source>
</evidence>
<name>A0A072UMA9_MEDTR</name>
<keyword evidence="3" id="KW-1185">Reference proteome</keyword>
<evidence type="ECO:0000313" key="3">
    <source>
        <dbReference type="Proteomes" id="UP000002051"/>
    </source>
</evidence>
<dbReference type="EMBL" id="CM001220">
    <property type="protein sequence ID" value="KEH30218.1"/>
    <property type="molecule type" value="Genomic_DNA"/>
</dbReference>
<dbReference type="AlphaFoldDB" id="A0A072UMA9"/>
<reference evidence="1 3" key="2">
    <citation type="journal article" date="2014" name="BMC Genomics">
        <title>An improved genome release (version Mt4.0) for the model legume Medicago truncatula.</title>
        <authorList>
            <person name="Tang H."/>
            <person name="Krishnakumar V."/>
            <person name="Bidwell S."/>
            <person name="Rosen B."/>
            <person name="Chan A."/>
            <person name="Zhou S."/>
            <person name="Gentzbittel L."/>
            <person name="Childs K.L."/>
            <person name="Yandell M."/>
            <person name="Gundlach H."/>
            <person name="Mayer K.F."/>
            <person name="Schwartz D.C."/>
            <person name="Town C.D."/>
        </authorList>
    </citation>
    <scope>GENOME REANNOTATION</scope>
    <source>
        <strain evidence="1">A17</strain>
        <strain evidence="2 3">cv. Jemalong A17</strain>
    </source>
</reference>
<sequence>MALQDSLRKVNDLFIITLIENEIRATFLKEEMDALTAKIPEHFAAAFCLKVSKVYMKMSKEVSEFFNIDDLIEEQLERVPVALTIQSIKTNMKLRKFIDELYMDGQVRYAALYVEKSSR</sequence>
<dbReference type="Proteomes" id="UP000002051">
    <property type="component" value="Chromosome 4"/>
</dbReference>
<reference evidence="1 3" key="1">
    <citation type="journal article" date="2011" name="Nature">
        <title>The Medicago genome provides insight into the evolution of rhizobial symbioses.</title>
        <authorList>
            <person name="Young N.D."/>
            <person name="Debelle F."/>
            <person name="Oldroyd G.E."/>
            <person name="Geurts R."/>
            <person name="Cannon S.B."/>
            <person name="Udvardi M.K."/>
            <person name="Benedito V.A."/>
            <person name="Mayer K.F."/>
            <person name="Gouzy J."/>
            <person name="Schoof H."/>
            <person name="Van de Peer Y."/>
            <person name="Proost S."/>
            <person name="Cook D.R."/>
            <person name="Meyers B.C."/>
            <person name="Spannagl M."/>
            <person name="Cheung F."/>
            <person name="De Mita S."/>
            <person name="Krishnakumar V."/>
            <person name="Gundlach H."/>
            <person name="Zhou S."/>
            <person name="Mudge J."/>
            <person name="Bharti A.K."/>
            <person name="Murray J.D."/>
            <person name="Naoumkina M.A."/>
            <person name="Rosen B."/>
            <person name="Silverstein K.A."/>
            <person name="Tang H."/>
            <person name="Rombauts S."/>
            <person name="Zhao P.X."/>
            <person name="Zhou P."/>
            <person name="Barbe V."/>
            <person name="Bardou P."/>
            <person name="Bechner M."/>
            <person name="Bellec A."/>
            <person name="Berger A."/>
            <person name="Berges H."/>
            <person name="Bidwell S."/>
            <person name="Bisseling T."/>
            <person name="Choisne N."/>
            <person name="Couloux A."/>
            <person name="Denny R."/>
            <person name="Deshpande S."/>
            <person name="Dai X."/>
            <person name="Doyle J.J."/>
            <person name="Dudez A.M."/>
            <person name="Farmer A.D."/>
            <person name="Fouteau S."/>
            <person name="Franken C."/>
            <person name="Gibelin C."/>
            <person name="Gish J."/>
            <person name="Goldstein S."/>
            <person name="Gonzalez A.J."/>
            <person name="Green P.J."/>
            <person name="Hallab A."/>
            <person name="Hartog M."/>
            <person name="Hua A."/>
            <person name="Humphray S.J."/>
            <person name="Jeong D.H."/>
            <person name="Jing Y."/>
            <person name="Jocker A."/>
            <person name="Kenton S.M."/>
            <person name="Kim D.J."/>
            <person name="Klee K."/>
            <person name="Lai H."/>
            <person name="Lang C."/>
            <person name="Lin S."/>
            <person name="Macmil S.L."/>
            <person name="Magdelenat G."/>
            <person name="Matthews L."/>
            <person name="McCorrison J."/>
            <person name="Monaghan E.L."/>
            <person name="Mun J.H."/>
            <person name="Najar F.Z."/>
            <person name="Nicholson C."/>
            <person name="Noirot C."/>
            <person name="O'Bleness M."/>
            <person name="Paule C.R."/>
            <person name="Poulain J."/>
            <person name="Prion F."/>
            <person name="Qin B."/>
            <person name="Qu C."/>
            <person name="Retzel E.F."/>
            <person name="Riddle C."/>
            <person name="Sallet E."/>
            <person name="Samain S."/>
            <person name="Samson N."/>
            <person name="Sanders I."/>
            <person name="Saurat O."/>
            <person name="Scarpelli C."/>
            <person name="Schiex T."/>
            <person name="Segurens B."/>
            <person name="Severin A.J."/>
            <person name="Sherrier D.J."/>
            <person name="Shi R."/>
            <person name="Sims S."/>
            <person name="Singer S.R."/>
            <person name="Sinharoy S."/>
            <person name="Sterck L."/>
            <person name="Viollet A."/>
            <person name="Wang B.B."/>
            <person name="Wang K."/>
            <person name="Wang M."/>
            <person name="Wang X."/>
            <person name="Warfsmann J."/>
            <person name="Weissenbach J."/>
            <person name="White D.D."/>
            <person name="White J.D."/>
            <person name="Wiley G.B."/>
            <person name="Wincker P."/>
            <person name="Xing Y."/>
            <person name="Yang L."/>
            <person name="Yao Z."/>
            <person name="Ying F."/>
            <person name="Zhai J."/>
            <person name="Zhou L."/>
            <person name="Zuber A."/>
            <person name="Denarie J."/>
            <person name="Dixon R.A."/>
            <person name="May G.D."/>
            <person name="Schwartz D.C."/>
            <person name="Rogers J."/>
            <person name="Quetier F."/>
            <person name="Town C.D."/>
            <person name="Roe B.A."/>
        </authorList>
    </citation>
    <scope>NUCLEOTIDE SEQUENCE [LARGE SCALE GENOMIC DNA]</scope>
    <source>
        <strain evidence="1">A17</strain>
        <strain evidence="2 3">cv. Jemalong A17</strain>
    </source>
</reference>
<accession>A0A072UMA9</accession>
<evidence type="ECO:0000313" key="1">
    <source>
        <dbReference type="EMBL" id="KEH30218.1"/>
    </source>
</evidence>
<dbReference type="ExpressionAtlas" id="A0A072UMA9">
    <property type="expression patterns" value="differential"/>
</dbReference>
<dbReference type="EnsemblPlants" id="KEH30218">
    <property type="protein sequence ID" value="KEH30218"/>
    <property type="gene ID" value="MTR_4g065050"/>
</dbReference>
<gene>
    <name evidence="2" type="primary">25492571</name>
    <name evidence="1" type="ordered locus">MTR_4g065050</name>
</gene>
<proteinExistence type="predicted"/>
<protein>
    <submittedName>
        <fullName evidence="1 2">Uncharacterized protein</fullName>
    </submittedName>
</protein>
<organism evidence="1 3">
    <name type="scientific">Medicago truncatula</name>
    <name type="common">Barrel medic</name>
    <name type="synonym">Medicago tribuloides</name>
    <dbReference type="NCBI Taxonomy" id="3880"/>
    <lineage>
        <taxon>Eukaryota</taxon>
        <taxon>Viridiplantae</taxon>
        <taxon>Streptophyta</taxon>
        <taxon>Embryophyta</taxon>
        <taxon>Tracheophyta</taxon>
        <taxon>Spermatophyta</taxon>
        <taxon>Magnoliopsida</taxon>
        <taxon>eudicotyledons</taxon>
        <taxon>Gunneridae</taxon>
        <taxon>Pentapetalae</taxon>
        <taxon>rosids</taxon>
        <taxon>fabids</taxon>
        <taxon>Fabales</taxon>
        <taxon>Fabaceae</taxon>
        <taxon>Papilionoideae</taxon>
        <taxon>50 kb inversion clade</taxon>
        <taxon>NPAAA clade</taxon>
        <taxon>Hologalegina</taxon>
        <taxon>IRL clade</taxon>
        <taxon>Trifolieae</taxon>
        <taxon>Medicago</taxon>
    </lineage>
</organism>
<reference evidence="2" key="3">
    <citation type="submission" date="2015-04" db="UniProtKB">
        <authorList>
            <consortium name="EnsemblPlants"/>
        </authorList>
    </citation>
    <scope>IDENTIFICATION</scope>
    <source>
        <strain evidence="2">cv. Jemalong A17</strain>
    </source>
</reference>